<protein>
    <submittedName>
        <fullName evidence="4">Gfo/Idh/MocA family oxidoreductase</fullName>
    </submittedName>
</protein>
<evidence type="ECO:0000259" key="2">
    <source>
        <dbReference type="Pfam" id="PF01408"/>
    </source>
</evidence>
<dbReference type="Pfam" id="PF22725">
    <property type="entry name" value="GFO_IDH_MocA_C3"/>
    <property type="match status" value="1"/>
</dbReference>
<dbReference type="InterPro" id="IPR055170">
    <property type="entry name" value="GFO_IDH_MocA-like_dom"/>
</dbReference>
<feature type="domain" description="Gfo/Idh/MocA-like oxidoreductase N-terminal" evidence="2">
    <location>
        <begin position="5"/>
        <end position="131"/>
    </location>
</feature>
<dbReference type="SUPFAM" id="SSF55347">
    <property type="entry name" value="Glyceraldehyde-3-phosphate dehydrogenase-like, C-terminal domain"/>
    <property type="match status" value="1"/>
</dbReference>
<organism evidence="4">
    <name type="scientific">Gordonia amarae</name>
    <dbReference type="NCBI Taxonomy" id="36821"/>
    <lineage>
        <taxon>Bacteria</taxon>
        <taxon>Bacillati</taxon>
        <taxon>Actinomycetota</taxon>
        <taxon>Actinomycetes</taxon>
        <taxon>Mycobacteriales</taxon>
        <taxon>Gordoniaceae</taxon>
        <taxon>Gordonia</taxon>
    </lineage>
</organism>
<keyword evidence="1" id="KW-0560">Oxidoreductase</keyword>
<evidence type="ECO:0000256" key="1">
    <source>
        <dbReference type="ARBA" id="ARBA00023002"/>
    </source>
</evidence>
<proteinExistence type="predicted"/>
<dbReference type="PANTHER" id="PTHR43818:SF11">
    <property type="entry name" value="BCDNA.GH03377"/>
    <property type="match status" value="1"/>
</dbReference>
<name>A0A857KV15_9ACTN</name>
<dbReference type="Pfam" id="PF01408">
    <property type="entry name" value="GFO_IDH_MocA"/>
    <property type="match status" value="1"/>
</dbReference>
<gene>
    <name evidence="4" type="ORF">GII30_00960</name>
</gene>
<feature type="domain" description="GFO/IDH/MocA-like oxidoreductase" evidence="3">
    <location>
        <begin position="139"/>
        <end position="284"/>
    </location>
</feature>
<dbReference type="Gene3D" id="3.40.50.720">
    <property type="entry name" value="NAD(P)-binding Rossmann-like Domain"/>
    <property type="match status" value="1"/>
</dbReference>
<evidence type="ECO:0000313" key="4">
    <source>
        <dbReference type="EMBL" id="QHN37940.1"/>
    </source>
</evidence>
<dbReference type="GO" id="GO:0016491">
    <property type="term" value="F:oxidoreductase activity"/>
    <property type="evidence" value="ECO:0007669"/>
    <property type="project" value="UniProtKB-KW"/>
</dbReference>
<evidence type="ECO:0000259" key="3">
    <source>
        <dbReference type="Pfam" id="PF22725"/>
    </source>
</evidence>
<dbReference type="GO" id="GO:0000166">
    <property type="term" value="F:nucleotide binding"/>
    <property type="evidence" value="ECO:0007669"/>
    <property type="project" value="InterPro"/>
</dbReference>
<accession>A0A857KV15</accession>
<dbReference type="EMBL" id="CP045810">
    <property type="protein sequence ID" value="QHN37940.1"/>
    <property type="molecule type" value="Genomic_DNA"/>
</dbReference>
<dbReference type="RefSeq" id="WP_040515869.1">
    <property type="nucleotide sequence ID" value="NZ_CP045804.1"/>
</dbReference>
<dbReference type="PANTHER" id="PTHR43818">
    <property type="entry name" value="BCDNA.GH03377"/>
    <property type="match status" value="1"/>
</dbReference>
<dbReference type="AlphaFoldDB" id="A0A857KV15"/>
<dbReference type="InterPro" id="IPR000683">
    <property type="entry name" value="Gfo/Idh/MocA-like_OxRdtase_N"/>
</dbReference>
<dbReference type="InterPro" id="IPR050463">
    <property type="entry name" value="Gfo/Idh/MocA_oxidrdct_glycsds"/>
</dbReference>
<sequence>MTDQITVAVIGLGWMGAVHSRAYNRLTHHFDDCPRPVLVAVADDAPGRAEAAAARFGARRHCLDWRDLITDPDIDAVSVTVPNFLHREIGCAVLEAGKHLWIEKPVGLSAADATAVAEAAAAHHLRTAVGFNYRAVPAVRAARTLIADGAIGDITHARIRLFSDYAAHPDGALTWRYSRELGGNGVLGDLASHGADLTRFLLGDIDALIADTATFIAQRPEPSAATTGHQLATGGRLGPVENEDYVSAQLRMASGARCVLEASRVSVGEQNSYGFEIHGTRGRVAWDYRRMGELQLAQGDHYTDAPVSDVHVGPGSGDYAAFQPGAANPMSYDDLKVIEARGFLRAIAGTGPAVATVDDAVASAKTLDAMTDSVATGSWVSLRR</sequence>
<dbReference type="Gene3D" id="3.30.360.10">
    <property type="entry name" value="Dihydrodipicolinate Reductase, domain 2"/>
    <property type="match status" value="1"/>
</dbReference>
<reference evidence="4" key="1">
    <citation type="journal article" date="2021" name="Nat. Microbiol.">
        <title>Cocultivation of an ultrasmall environmental parasitic bacterium with lytic ability against bacteria associated with wastewater foams.</title>
        <authorList>
            <person name="Batinovic S."/>
            <person name="Rose J.J.A."/>
            <person name="Ratcliffe J."/>
            <person name="Seviour R.J."/>
            <person name="Petrovski S."/>
        </authorList>
    </citation>
    <scope>NUCLEOTIDE SEQUENCE</scope>
    <source>
        <strain evidence="4">CON44</strain>
    </source>
</reference>
<dbReference type="InterPro" id="IPR036291">
    <property type="entry name" value="NAD(P)-bd_dom_sf"/>
</dbReference>
<dbReference type="SUPFAM" id="SSF51735">
    <property type="entry name" value="NAD(P)-binding Rossmann-fold domains"/>
    <property type="match status" value="1"/>
</dbReference>